<keyword evidence="3" id="KW-1185">Reference proteome</keyword>
<sequence>MFKTAIEKVGQFTRPIHFISNVYGEQIVRPGAATLFFVNADGVAITCKHVTSLIKQSAEITRQYENFQKEKAILQKSGSYNKKIKELKAKYGYDKPNNACQLLYQMVDCVDLKTIDVFEHPLYDLAILKMKDFTKTYYTSHATFAKESNELQPGVFLCRLGFPFPEFTNFIFNEQTETIGWNNENIRMVRFPIEGMVTRHFGDRNGNIFGVEMSTPGLKGQSGGPLFNSDGLIYGMQSMTNHLHLGFDMNNQEMYSEGRKIKITNQPLLHVGNCVHVDIIKQFLREHNVVFFEA</sequence>
<evidence type="ECO:0000313" key="2">
    <source>
        <dbReference type="EMBL" id="SHF59801.1"/>
    </source>
</evidence>
<dbReference type="SUPFAM" id="SSF50494">
    <property type="entry name" value="Trypsin-like serine proteases"/>
    <property type="match status" value="1"/>
</dbReference>
<dbReference type="Gene3D" id="2.40.10.10">
    <property type="entry name" value="Trypsin-like serine proteases"/>
    <property type="match status" value="1"/>
</dbReference>
<dbReference type="RefSeq" id="WP_072836214.1">
    <property type="nucleotide sequence ID" value="NZ_FQUU01000013.1"/>
</dbReference>
<organism evidence="2 3">
    <name type="scientific">Flavisolibacter ginsengisoli DSM 18119</name>
    <dbReference type="NCBI Taxonomy" id="1121884"/>
    <lineage>
        <taxon>Bacteria</taxon>
        <taxon>Pseudomonadati</taxon>
        <taxon>Bacteroidota</taxon>
        <taxon>Chitinophagia</taxon>
        <taxon>Chitinophagales</taxon>
        <taxon>Chitinophagaceae</taxon>
        <taxon>Flavisolibacter</taxon>
    </lineage>
</organism>
<dbReference type="Proteomes" id="UP000184048">
    <property type="component" value="Unassembled WGS sequence"/>
</dbReference>
<name>A0A1M5CYT5_9BACT</name>
<dbReference type="OrthoDB" id="43375at2"/>
<dbReference type="STRING" id="1121884.SAMN02745131_03081"/>
<dbReference type="InterPro" id="IPR043504">
    <property type="entry name" value="Peptidase_S1_PA_chymotrypsin"/>
</dbReference>
<protein>
    <submittedName>
        <fullName evidence="2">Trypsin-like peptidase domain-containing protein</fullName>
    </submittedName>
</protein>
<feature type="coiled-coil region" evidence="1">
    <location>
        <begin position="50"/>
        <end position="77"/>
    </location>
</feature>
<accession>A0A1M5CYT5</accession>
<reference evidence="2 3" key="1">
    <citation type="submission" date="2016-11" db="EMBL/GenBank/DDBJ databases">
        <authorList>
            <person name="Jaros S."/>
            <person name="Januszkiewicz K."/>
            <person name="Wedrychowicz H."/>
        </authorList>
    </citation>
    <scope>NUCLEOTIDE SEQUENCE [LARGE SCALE GENOMIC DNA]</scope>
    <source>
        <strain evidence="2 3">DSM 18119</strain>
    </source>
</reference>
<dbReference type="Pfam" id="PF13365">
    <property type="entry name" value="Trypsin_2"/>
    <property type="match status" value="1"/>
</dbReference>
<keyword evidence="1" id="KW-0175">Coiled coil</keyword>
<evidence type="ECO:0000313" key="3">
    <source>
        <dbReference type="Proteomes" id="UP000184048"/>
    </source>
</evidence>
<proteinExistence type="predicted"/>
<gene>
    <name evidence="2" type="ORF">SAMN02745131_03081</name>
</gene>
<dbReference type="AlphaFoldDB" id="A0A1M5CYT5"/>
<evidence type="ECO:0000256" key="1">
    <source>
        <dbReference type="SAM" id="Coils"/>
    </source>
</evidence>
<dbReference type="EMBL" id="FQUU01000013">
    <property type="protein sequence ID" value="SHF59801.1"/>
    <property type="molecule type" value="Genomic_DNA"/>
</dbReference>
<dbReference type="InterPro" id="IPR009003">
    <property type="entry name" value="Peptidase_S1_PA"/>
</dbReference>